<dbReference type="Gene3D" id="3.20.20.150">
    <property type="entry name" value="Divalent-metal-dependent TIM barrel enzymes"/>
    <property type="match status" value="1"/>
</dbReference>
<dbReference type="SUPFAM" id="SSF51658">
    <property type="entry name" value="Xylose isomerase-like"/>
    <property type="match status" value="1"/>
</dbReference>
<accession>S0FUP5</accession>
<protein>
    <submittedName>
        <fullName evidence="2">Xylose isomerase-like TIM barrel</fullName>
    </submittedName>
</protein>
<feature type="domain" description="Xylose isomerase-like TIM barrel" evidence="1">
    <location>
        <begin position="96"/>
        <end position="231"/>
    </location>
</feature>
<keyword evidence="3" id="KW-1185">Reference proteome</keyword>
<name>S0FUP5_RUMCE</name>
<dbReference type="RefSeq" id="WP_004624593.1">
    <property type="nucleotide sequence ID" value="NZ_AORV01000025.1"/>
</dbReference>
<gene>
    <name evidence="2" type="ORF">CTER_1097</name>
</gene>
<organism evidence="2 3">
    <name type="scientific">Ruminiclostridium cellobioparum subsp. termitidis CT1112</name>
    <dbReference type="NCBI Taxonomy" id="1195236"/>
    <lineage>
        <taxon>Bacteria</taxon>
        <taxon>Bacillati</taxon>
        <taxon>Bacillota</taxon>
        <taxon>Clostridia</taxon>
        <taxon>Eubacteriales</taxon>
        <taxon>Oscillospiraceae</taxon>
        <taxon>Ruminiclostridium</taxon>
    </lineage>
</organism>
<evidence type="ECO:0000313" key="2">
    <source>
        <dbReference type="EMBL" id="EMS72859.1"/>
    </source>
</evidence>
<dbReference type="AlphaFoldDB" id="S0FUP5"/>
<comment type="caution">
    <text evidence="2">The sequence shown here is derived from an EMBL/GenBank/DDBJ whole genome shotgun (WGS) entry which is preliminary data.</text>
</comment>
<reference evidence="2 3" key="1">
    <citation type="journal article" date="2013" name="Genome Announc.">
        <title>Draft Genome Sequence of the Cellulolytic, Mesophilic, Anaerobic Bacterium Clostridium termitidis Strain CT1112 (DSM 5398).</title>
        <authorList>
            <person name="Lal S."/>
            <person name="Ramachandran U."/>
            <person name="Zhang X."/>
            <person name="Munir R."/>
            <person name="Sparling R."/>
            <person name="Levin D.B."/>
        </authorList>
    </citation>
    <scope>NUCLEOTIDE SEQUENCE [LARGE SCALE GENOMIC DNA]</scope>
    <source>
        <strain evidence="2 3">CT1112</strain>
    </source>
</reference>
<proteinExistence type="predicted"/>
<dbReference type="InterPro" id="IPR036237">
    <property type="entry name" value="Xyl_isomerase-like_sf"/>
</dbReference>
<dbReference type="GO" id="GO:0016853">
    <property type="term" value="F:isomerase activity"/>
    <property type="evidence" value="ECO:0007669"/>
    <property type="project" value="UniProtKB-KW"/>
</dbReference>
<dbReference type="PANTHER" id="PTHR12110">
    <property type="entry name" value="HYDROXYPYRUVATE ISOMERASE"/>
    <property type="match status" value="1"/>
</dbReference>
<evidence type="ECO:0000259" key="1">
    <source>
        <dbReference type="Pfam" id="PF01261"/>
    </source>
</evidence>
<dbReference type="eggNOG" id="COG1082">
    <property type="taxonomic scope" value="Bacteria"/>
</dbReference>
<dbReference type="Pfam" id="PF01261">
    <property type="entry name" value="AP_endonuc_2"/>
    <property type="match status" value="1"/>
</dbReference>
<evidence type="ECO:0000313" key="3">
    <source>
        <dbReference type="Proteomes" id="UP000014155"/>
    </source>
</evidence>
<sequence length="253" mass="28457">MNNNVIAAQLFTLRDHLRTPGEIEKTFEKVKDLGYKAVQVSGLGVTDPVFIRDLTSRLGLKVCATHYPFERLKNETDAVIGEHRTMACEFAGIGSMPAEYPRTKDGYLSFARDASAVGKKLSAHGLKLIYHNHSFEFQKYGDTTALDILINESDPEYLGFEIDTYWVQAGGGSPVQWLKKVAGRIDVVHFKDMALVEEKQEMAAVGEGNLDWPSIVEVCRKINVKWYAVEQDVCPRDPFDCLASSLKYLQQYI</sequence>
<dbReference type="InterPro" id="IPR050312">
    <property type="entry name" value="IolE/XylAMocC-like"/>
</dbReference>
<dbReference type="InterPro" id="IPR013022">
    <property type="entry name" value="Xyl_isomerase-like_TIM-brl"/>
</dbReference>
<keyword evidence="2" id="KW-0413">Isomerase</keyword>
<dbReference type="EMBL" id="AORV01000025">
    <property type="protein sequence ID" value="EMS72859.1"/>
    <property type="molecule type" value="Genomic_DNA"/>
</dbReference>
<dbReference type="STRING" id="1195236.CTER_1097"/>
<dbReference type="PANTHER" id="PTHR12110:SF41">
    <property type="entry name" value="INOSOSE DEHYDRATASE"/>
    <property type="match status" value="1"/>
</dbReference>
<dbReference type="PATRIC" id="fig|1195236.3.peg.1392"/>
<dbReference type="Proteomes" id="UP000014155">
    <property type="component" value="Unassembled WGS sequence"/>
</dbReference>